<organism evidence="1">
    <name type="scientific">Anguilla anguilla</name>
    <name type="common">European freshwater eel</name>
    <name type="synonym">Muraena anguilla</name>
    <dbReference type="NCBI Taxonomy" id="7936"/>
    <lineage>
        <taxon>Eukaryota</taxon>
        <taxon>Metazoa</taxon>
        <taxon>Chordata</taxon>
        <taxon>Craniata</taxon>
        <taxon>Vertebrata</taxon>
        <taxon>Euteleostomi</taxon>
        <taxon>Actinopterygii</taxon>
        <taxon>Neopterygii</taxon>
        <taxon>Teleostei</taxon>
        <taxon>Anguilliformes</taxon>
        <taxon>Anguillidae</taxon>
        <taxon>Anguilla</taxon>
    </lineage>
</organism>
<protein>
    <submittedName>
        <fullName evidence="1">Uncharacterized protein</fullName>
    </submittedName>
</protein>
<proteinExistence type="predicted"/>
<reference evidence="1" key="2">
    <citation type="journal article" date="2015" name="Fish Shellfish Immunol.">
        <title>Early steps in the European eel (Anguilla anguilla)-Vibrio vulnificus interaction in the gills: Role of the RtxA13 toxin.</title>
        <authorList>
            <person name="Callol A."/>
            <person name="Pajuelo D."/>
            <person name="Ebbesson L."/>
            <person name="Teles M."/>
            <person name="MacKenzie S."/>
            <person name="Amaro C."/>
        </authorList>
    </citation>
    <scope>NUCLEOTIDE SEQUENCE</scope>
</reference>
<dbReference type="AlphaFoldDB" id="A0A0E9QMW3"/>
<dbReference type="EMBL" id="GBXM01091179">
    <property type="protein sequence ID" value="JAH17398.1"/>
    <property type="molecule type" value="Transcribed_RNA"/>
</dbReference>
<name>A0A0E9QMW3_ANGAN</name>
<sequence length="35" mass="3839">MNLCVIPLQFFLSSDSELNSQPAEIFHGLGPPIHS</sequence>
<reference evidence="1" key="1">
    <citation type="submission" date="2014-11" db="EMBL/GenBank/DDBJ databases">
        <authorList>
            <person name="Amaro Gonzalez C."/>
        </authorList>
    </citation>
    <scope>NUCLEOTIDE SEQUENCE</scope>
</reference>
<accession>A0A0E9QMW3</accession>
<evidence type="ECO:0000313" key="1">
    <source>
        <dbReference type="EMBL" id="JAH17398.1"/>
    </source>
</evidence>